<evidence type="ECO:0000256" key="3">
    <source>
        <dbReference type="SAM" id="Phobius"/>
    </source>
</evidence>
<dbReference type="InterPro" id="IPR050327">
    <property type="entry name" value="Proton-linked_MCT"/>
</dbReference>
<comment type="caution">
    <text evidence="5">The sequence shown here is derived from an EMBL/GenBank/DDBJ whole genome shotgun (WGS) entry which is preliminary data.</text>
</comment>
<feature type="transmembrane region" description="Helical" evidence="3">
    <location>
        <begin position="86"/>
        <end position="109"/>
    </location>
</feature>
<dbReference type="PROSITE" id="PS50850">
    <property type="entry name" value="MFS"/>
    <property type="match status" value="1"/>
</dbReference>
<dbReference type="Proteomes" id="UP000298390">
    <property type="component" value="Unassembled WGS sequence"/>
</dbReference>
<dbReference type="SUPFAM" id="SSF103473">
    <property type="entry name" value="MFS general substrate transporter"/>
    <property type="match status" value="1"/>
</dbReference>
<dbReference type="InterPro" id="IPR036259">
    <property type="entry name" value="MFS_trans_sf"/>
</dbReference>
<evidence type="ECO:0000259" key="4">
    <source>
        <dbReference type="PROSITE" id="PS50850"/>
    </source>
</evidence>
<evidence type="ECO:0000313" key="6">
    <source>
        <dbReference type="Proteomes" id="UP000298390"/>
    </source>
</evidence>
<accession>A0A4Y9YXR2</accession>
<proteinExistence type="inferred from homology"/>
<evidence type="ECO:0000256" key="1">
    <source>
        <dbReference type="ARBA" id="ARBA00004141"/>
    </source>
</evidence>
<reference evidence="5 6" key="1">
    <citation type="submission" date="2019-01" db="EMBL/GenBank/DDBJ databases">
        <title>Genome sequencing of the rare red list fungi Fomitopsis rosea.</title>
        <authorList>
            <person name="Buettner E."/>
            <person name="Kellner H."/>
        </authorList>
    </citation>
    <scope>NUCLEOTIDE SEQUENCE [LARGE SCALE GENOMIC DNA]</scope>
    <source>
        <strain evidence="5 6">DSM 105464</strain>
    </source>
</reference>
<name>A0A4Y9YXR2_9APHY</name>
<feature type="transmembrane region" description="Helical" evidence="3">
    <location>
        <begin position="344"/>
        <end position="370"/>
    </location>
</feature>
<organism evidence="5 6">
    <name type="scientific">Rhodofomes roseus</name>
    <dbReference type="NCBI Taxonomy" id="34475"/>
    <lineage>
        <taxon>Eukaryota</taxon>
        <taxon>Fungi</taxon>
        <taxon>Dikarya</taxon>
        <taxon>Basidiomycota</taxon>
        <taxon>Agaricomycotina</taxon>
        <taxon>Agaricomycetes</taxon>
        <taxon>Polyporales</taxon>
        <taxon>Rhodofomes</taxon>
    </lineage>
</organism>
<feature type="transmembrane region" description="Helical" evidence="3">
    <location>
        <begin position="208"/>
        <end position="228"/>
    </location>
</feature>
<feature type="domain" description="Major facilitator superfamily (MFS) profile" evidence="4">
    <location>
        <begin position="48"/>
        <end position="437"/>
    </location>
</feature>
<comment type="subcellular location">
    <subcellularLocation>
        <location evidence="1">Membrane</location>
        <topology evidence="1">Multi-pass membrane protein</topology>
    </subcellularLocation>
</comment>
<dbReference type="Gene3D" id="1.20.1250.20">
    <property type="entry name" value="MFS general substrate transporter like domains"/>
    <property type="match status" value="2"/>
</dbReference>
<gene>
    <name evidence="5" type="ORF">EVJ58_g1648</name>
</gene>
<keyword evidence="3" id="KW-0472">Membrane</keyword>
<comment type="similarity">
    <text evidence="2">Belongs to the major facilitator superfamily. Monocarboxylate porter (TC 2.A.1.13) family.</text>
</comment>
<dbReference type="EMBL" id="SEKV01000055">
    <property type="protein sequence ID" value="TFY67396.1"/>
    <property type="molecule type" value="Genomic_DNA"/>
</dbReference>
<feature type="transmembrane region" description="Helical" evidence="3">
    <location>
        <begin position="274"/>
        <end position="297"/>
    </location>
</feature>
<feature type="transmembrane region" description="Helical" evidence="3">
    <location>
        <begin position="116"/>
        <end position="135"/>
    </location>
</feature>
<dbReference type="PANTHER" id="PTHR11360">
    <property type="entry name" value="MONOCARBOXYLATE TRANSPORTER"/>
    <property type="match status" value="1"/>
</dbReference>
<dbReference type="PANTHER" id="PTHR11360:SF234">
    <property type="entry name" value="MFS-TYPE TRANSPORTER DBAD-RELATED"/>
    <property type="match status" value="1"/>
</dbReference>
<protein>
    <recommendedName>
        <fullName evidence="4">Major facilitator superfamily (MFS) profile domain-containing protein</fullName>
    </recommendedName>
</protein>
<sequence length="442" mass="47319">MSASSLHGDYAGAIASPSQILEKDPAPSTANTLESQLHVQRLDSGYHAWASIVGGFFVTVVTSGYTSAFGVYQDFYTREGNASASSISWIGSTQLFFLLAMGLPSGVLLDKGYFRVTLLLGSLLFVFSLFMVSIADRSKYYQLYLAQGLGMGIGGGLLYVPSLAVQGHHWRARRSLAMGIVVSGSSLGGLIFPIMLNKLFNGRTGFEWGVRASAFLVLALLVASNLLMTSRPPARAANALNAHKNMKAILTDVPYMLFNLSSLLNNWGLFFPFFYLQLFAILHGIDSNIAFYTLAIMNGAAIPGRIVPNYFADRLGPFNLLGPVTLVCAALLFALFGVKDVAGTMVFAILFGFFSGAYLSLCAPCIASLARDPSEIGARFGPAYLISSLGALTGNPIAGALLGSTFPWWKPILFCSISSALALVIIVVTRNLVAARKKTHLV</sequence>
<dbReference type="Pfam" id="PF07690">
    <property type="entry name" value="MFS_1"/>
    <property type="match status" value="1"/>
</dbReference>
<feature type="transmembrane region" description="Helical" evidence="3">
    <location>
        <begin position="318"/>
        <end position="338"/>
    </location>
</feature>
<feature type="transmembrane region" description="Helical" evidence="3">
    <location>
        <begin position="408"/>
        <end position="428"/>
    </location>
</feature>
<feature type="transmembrane region" description="Helical" evidence="3">
    <location>
        <begin position="176"/>
        <end position="196"/>
    </location>
</feature>
<keyword evidence="3" id="KW-1133">Transmembrane helix</keyword>
<evidence type="ECO:0000256" key="2">
    <source>
        <dbReference type="ARBA" id="ARBA00006727"/>
    </source>
</evidence>
<feature type="transmembrane region" description="Helical" evidence="3">
    <location>
        <begin position="382"/>
        <end position="402"/>
    </location>
</feature>
<dbReference type="GO" id="GO:0016020">
    <property type="term" value="C:membrane"/>
    <property type="evidence" value="ECO:0007669"/>
    <property type="project" value="UniProtKB-SubCell"/>
</dbReference>
<dbReference type="AlphaFoldDB" id="A0A4Y9YXR2"/>
<feature type="transmembrane region" description="Helical" evidence="3">
    <location>
        <begin position="46"/>
        <end position="66"/>
    </location>
</feature>
<dbReference type="InterPro" id="IPR020846">
    <property type="entry name" value="MFS_dom"/>
</dbReference>
<keyword evidence="3" id="KW-0812">Transmembrane</keyword>
<evidence type="ECO:0000313" key="5">
    <source>
        <dbReference type="EMBL" id="TFY67396.1"/>
    </source>
</evidence>
<dbReference type="InterPro" id="IPR011701">
    <property type="entry name" value="MFS"/>
</dbReference>
<feature type="transmembrane region" description="Helical" evidence="3">
    <location>
        <begin position="141"/>
        <end position="164"/>
    </location>
</feature>
<dbReference type="GO" id="GO:0022857">
    <property type="term" value="F:transmembrane transporter activity"/>
    <property type="evidence" value="ECO:0007669"/>
    <property type="project" value="InterPro"/>
</dbReference>